<dbReference type="EMBL" id="JAVRRF010000054">
    <property type="protein sequence ID" value="KAK5048733.1"/>
    <property type="molecule type" value="Genomic_DNA"/>
</dbReference>
<dbReference type="InterPro" id="IPR029068">
    <property type="entry name" value="Glyas_Bleomycin-R_OHBP_Dase"/>
</dbReference>
<dbReference type="InterPro" id="IPR004360">
    <property type="entry name" value="Glyas_Fos-R_dOase_dom"/>
</dbReference>
<dbReference type="PANTHER" id="PTHR43048">
    <property type="entry name" value="METHYLMALONYL-COA EPIMERASE"/>
    <property type="match status" value="1"/>
</dbReference>
<dbReference type="PANTHER" id="PTHR43048:SF3">
    <property type="entry name" value="METHYLMALONYL-COA EPIMERASE, MITOCHONDRIAL"/>
    <property type="match status" value="1"/>
</dbReference>
<proteinExistence type="predicted"/>
<feature type="domain" description="VOC" evidence="3">
    <location>
        <begin position="42"/>
        <end position="150"/>
    </location>
</feature>
<dbReference type="Pfam" id="PF00903">
    <property type="entry name" value="Glyoxalase"/>
    <property type="match status" value="1"/>
</dbReference>
<dbReference type="InterPro" id="IPR037523">
    <property type="entry name" value="VOC_core"/>
</dbReference>
<dbReference type="InterPro" id="IPR051785">
    <property type="entry name" value="MMCE/EMCE_epimerase"/>
</dbReference>
<reference evidence="4 5" key="1">
    <citation type="submission" date="2023-08" db="EMBL/GenBank/DDBJ databases">
        <title>Black Yeasts Isolated from many extreme environments.</title>
        <authorList>
            <person name="Coleine C."/>
            <person name="Stajich J.E."/>
            <person name="Selbmann L."/>
        </authorList>
    </citation>
    <scope>NUCLEOTIDE SEQUENCE [LARGE SCALE GENOMIC DNA]</scope>
    <source>
        <strain evidence="4 5">CCFEE 6328</strain>
    </source>
</reference>
<keyword evidence="1" id="KW-0479">Metal-binding</keyword>
<feature type="region of interest" description="Disordered" evidence="2">
    <location>
        <begin position="1"/>
        <end position="25"/>
    </location>
</feature>
<dbReference type="PROSITE" id="PS51819">
    <property type="entry name" value="VOC"/>
    <property type="match status" value="2"/>
</dbReference>
<evidence type="ECO:0000259" key="3">
    <source>
        <dbReference type="PROSITE" id="PS51819"/>
    </source>
</evidence>
<protein>
    <recommendedName>
        <fullName evidence="3">VOC domain-containing protein</fullName>
    </recommendedName>
</protein>
<dbReference type="Gene3D" id="3.10.180.10">
    <property type="entry name" value="2,3-Dihydroxybiphenyl 1,2-Dioxygenase, domain 1"/>
    <property type="match status" value="2"/>
</dbReference>
<evidence type="ECO:0000256" key="1">
    <source>
        <dbReference type="ARBA" id="ARBA00022723"/>
    </source>
</evidence>
<evidence type="ECO:0000313" key="5">
    <source>
        <dbReference type="Proteomes" id="UP001345691"/>
    </source>
</evidence>
<dbReference type="Proteomes" id="UP001345691">
    <property type="component" value="Unassembled WGS sequence"/>
</dbReference>
<comment type="caution">
    <text evidence="4">The sequence shown here is derived from an EMBL/GenBank/DDBJ whole genome shotgun (WGS) entry which is preliminary data.</text>
</comment>
<evidence type="ECO:0000313" key="4">
    <source>
        <dbReference type="EMBL" id="KAK5048733.1"/>
    </source>
</evidence>
<dbReference type="SUPFAM" id="SSF54593">
    <property type="entry name" value="Glyoxalase/Bleomycin resistance protein/Dihydroxybiphenyl dioxygenase"/>
    <property type="match status" value="1"/>
</dbReference>
<sequence length="351" mass="39729">MGLTPNRGVSIETAKASGPKQDQDTWRASLGVDPAQHIRLVELNHVRYQHSDIEKIITFLEDFGFDVAKRTDTEIYFRGYGPHHYDYVVVKGDKPKFLGGTFRVESHADLERASKLGNGTPIQDLHDAPGGGKLVTIYDPAGWPINLIFGQDDQTTKDSGVVFPELLMNTENVKTRLGACHRFSRGPAAVFRVGHFGICYKNFPEVLSFYVRTFNFVPSDLVFVGSAEKPVDVAAFLHIDRGDDFTDHHTFFLSRSDNERVHHCSFEVHDHDTQLLGHEWLQRKGYKIVWGVGRHLLGSQIFDYWRDPSGFMIEHYADGDLVNKNSPVMRISAGDDMMLIWGPDRPAEWLA</sequence>
<feature type="domain" description="VOC" evidence="3">
    <location>
        <begin position="192"/>
        <end position="318"/>
    </location>
</feature>
<evidence type="ECO:0000256" key="2">
    <source>
        <dbReference type="SAM" id="MobiDB-lite"/>
    </source>
</evidence>
<gene>
    <name evidence="4" type="ORF">LTR69_011324</name>
</gene>
<keyword evidence="5" id="KW-1185">Reference proteome</keyword>
<accession>A0ABR0IUI9</accession>
<organism evidence="4 5">
    <name type="scientific">Exophiala sideris</name>
    <dbReference type="NCBI Taxonomy" id="1016849"/>
    <lineage>
        <taxon>Eukaryota</taxon>
        <taxon>Fungi</taxon>
        <taxon>Dikarya</taxon>
        <taxon>Ascomycota</taxon>
        <taxon>Pezizomycotina</taxon>
        <taxon>Eurotiomycetes</taxon>
        <taxon>Chaetothyriomycetidae</taxon>
        <taxon>Chaetothyriales</taxon>
        <taxon>Herpotrichiellaceae</taxon>
        <taxon>Exophiala</taxon>
    </lineage>
</organism>
<name>A0ABR0IUI9_9EURO</name>